<protein>
    <recommendedName>
        <fullName evidence="3">DNA primase</fullName>
    </recommendedName>
</protein>
<dbReference type="GO" id="GO:0006260">
    <property type="term" value="P:DNA replication"/>
    <property type="evidence" value="ECO:0007669"/>
    <property type="project" value="InterPro"/>
</dbReference>
<evidence type="ECO:0000313" key="1">
    <source>
        <dbReference type="EMBL" id="SDB76209.1"/>
    </source>
</evidence>
<dbReference type="RefSeq" id="WP_046151551.1">
    <property type="nucleotide sequence ID" value="NZ_FMYE01000007.1"/>
</dbReference>
<organism evidence="1 2">
    <name type="scientific">Bacteroides ovatus</name>
    <dbReference type="NCBI Taxonomy" id="28116"/>
    <lineage>
        <taxon>Bacteria</taxon>
        <taxon>Pseudomonadati</taxon>
        <taxon>Bacteroidota</taxon>
        <taxon>Bacteroidia</taxon>
        <taxon>Bacteroidales</taxon>
        <taxon>Bacteroidaceae</taxon>
        <taxon>Bacteroides</taxon>
    </lineage>
</organism>
<dbReference type="EMBL" id="FMYE01000007">
    <property type="protein sequence ID" value="SDB76209.1"/>
    <property type="molecule type" value="Genomic_DNA"/>
</dbReference>
<evidence type="ECO:0000313" key="2">
    <source>
        <dbReference type="Proteomes" id="UP000183670"/>
    </source>
</evidence>
<dbReference type="Gene3D" id="3.90.580.10">
    <property type="entry name" value="Zinc finger, CHC2-type domain"/>
    <property type="match status" value="1"/>
</dbReference>
<accession>A0A1G6G2W9</accession>
<sequence length="316" mass="37409">MTMDINKWWEWYHHIRTRTKFNPMNIEQINKISLTELLSEFGCMPVKKRRNTVYFNSPFYNDNKNSFEVDIVKNVWHDRGLNKGGDVISFGRIWHKSNNVEKVIDEFEKYEHLIIGHELSVKPIPKHDADEMIINSCNRLSNHALLSYLRSRGIDINEAKIFAKEIIYRIEEKNYVALAFKTIYGGYLLHNPYFKGFLGKDGLSILHHETIGVQDTCCIFETYMDFLSYKTLESNGHKLMDTPVPCDYILLHSADYLHNCLQRLVSYKEIHLYLHHSLSGHTMKDTIYGLYKDKTIDESFRYIDDISLTKYLQYRR</sequence>
<dbReference type="SUPFAM" id="SSF57783">
    <property type="entry name" value="Zinc beta-ribbon"/>
    <property type="match status" value="1"/>
</dbReference>
<evidence type="ECO:0008006" key="3">
    <source>
        <dbReference type="Google" id="ProtNLM"/>
    </source>
</evidence>
<dbReference type="GO" id="GO:0003677">
    <property type="term" value="F:DNA binding"/>
    <property type="evidence" value="ECO:0007669"/>
    <property type="project" value="InterPro"/>
</dbReference>
<name>A0A1G6G2W9_BACOV</name>
<dbReference type="GO" id="GO:0008270">
    <property type="term" value="F:zinc ion binding"/>
    <property type="evidence" value="ECO:0007669"/>
    <property type="project" value="InterPro"/>
</dbReference>
<gene>
    <name evidence="1" type="ORF">SAMN05192581_100731</name>
</gene>
<dbReference type="InterPro" id="IPR036977">
    <property type="entry name" value="DNA_primase_Znf_CHC2"/>
</dbReference>
<reference evidence="1 2" key="1">
    <citation type="submission" date="2016-10" db="EMBL/GenBank/DDBJ databases">
        <authorList>
            <person name="de Groot N.N."/>
        </authorList>
    </citation>
    <scope>NUCLEOTIDE SEQUENCE [LARGE SCALE GENOMIC DNA]</scope>
    <source>
        <strain evidence="1 2">NLAE-zl-C500</strain>
    </source>
</reference>
<proteinExistence type="predicted"/>
<dbReference type="AlphaFoldDB" id="A0A1G6G2W9"/>
<dbReference type="Proteomes" id="UP000183670">
    <property type="component" value="Unassembled WGS sequence"/>
</dbReference>